<name>A0AAE1B2K2_9GAST</name>
<protein>
    <submittedName>
        <fullName evidence="1">Uncharacterized protein</fullName>
    </submittedName>
</protein>
<comment type="caution">
    <text evidence="1">The sequence shown here is derived from an EMBL/GenBank/DDBJ whole genome shotgun (WGS) entry which is preliminary data.</text>
</comment>
<dbReference type="AlphaFoldDB" id="A0AAE1B2K2"/>
<proteinExistence type="predicted"/>
<evidence type="ECO:0000313" key="2">
    <source>
        <dbReference type="Proteomes" id="UP001283361"/>
    </source>
</evidence>
<sequence length="176" mass="20518">MVKSGRIWSTMVYSGSLWSTLVNYGRLWSTQVHYGQLWSNMVDYGLLRFTMVNYGQLWSTMVNYGQLWSTMVDYGLLRFTIVNSGQLWHVSWFTSTQRVVASSFPLPSSTWFYNNFHELVRRYASPSNHCFFPPSEGPSSKLDLDPTTNFLYTEKRRRNQIRKVPSVSDSVVKRSP</sequence>
<organism evidence="1 2">
    <name type="scientific">Elysia crispata</name>
    <name type="common">lettuce slug</name>
    <dbReference type="NCBI Taxonomy" id="231223"/>
    <lineage>
        <taxon>Eukaryota</taxon>
        <taxon>Metazoa</taxon>
        <taxon>Spiralia</taxon>
        <taxon>Lophotrochozoa</taxon>
        <taxon>Mollusca</taxon>
        <taxon>Gastropoda</taxon>
        <taxon>Heterobranchia</taxon>
        <taxon>Euthyneura</taxon>
        <taxon>Panpulmonata</taxon>
        <taxon>Sacoglossa</taxon>
        <taxon>Placobranchoidea</taxon>
        <taxon>Plakobranchidae</taxon>
        <taxon>Elysia</taxon>
    </lineage>
</organism>
<accession>A0AAE1B2K2</accession>
<reference evidence="1" key="1">
    <citation type="journal article" date="2023" name="G3 (Bethesda)">
        <title>A reference genome for the long-term kleptoplast-retaining sea slug Elysia crispata morphotype clarki.</title>
        <authorList>
            <person name="Eastman K.E."/>
            <person name="Pendleton A.L."/>
            <person name="Shaikh M.A."/>
            <person name="Suttiyut T."/>
            <person name="Ogas R."/>
            <person name="Tomko P."/>
            <person name="Gavelis G."/>
            <person name="Widhalm J.R."/>
            <person name="Wisecaver J.H."/>
        </authorList>
    </citation>
    <scope>NUCLEOTIDE SEQUENCE</scope>
    <source>
        <strain evidence="1">ECLA1</strain>
    </source>
</reference>
<keyword evidence="2" id="KW-1185">Reference proteome</keyword>
<dbReference type="EMBL" id="JAWDGP010000769">
    <property type="protein sequence ID" value="KAK3797367.1"/>
    <property type="molecule type" value="Genomic_DNA"/>
</dbReference>
<gene>
    <name evidence="1" type="ORF">RRG08_045725</name>
</gene>
<evidence type="ECO:0000313" key="1">
    <source>
        <dbReference type="EMBL" id="KAK3797367.1"/>
    </source>
</evidence>
<dbReference type="Proteomes" id="UP001283361">
    <property type="component" value="Unassembled WGS sequence"/>
</dbReference>